<organism evidence="1 2">
    <name type="scientific">Mesorhizobium alhagi CCNWXJ12-2</name>
    <dbReference type="NCBI Taxonomy" id="1107882"/>
    <lineage>
        <taxon>Bacteria</taxon>
        <taxon>Pseudomonadati</taxon>
        <taxon>Pseudomonadota</taxon>
        <taxon>Alphaproteobacteria</taxon>
        <taxon>Hyphomicrobiales</taxon>
        <taxon>Phyllobacteriaceae</taxon>
        <taxon>Allomesorhizobium</taxon>
    </lineage>
</organism>
<dbReference type="AlphaFoldDB" id="H0I0F9"/>
<proteinExistence type="predicted"/>
<reference evidence="1 2" key="1">
    <citation type="journal article" date="2012" name="J. Bacteriol.">
        <title>Draft Genome Sequence of Mesorhizobium alhagi CCNWXJ12-2T, a Novel Salt-Resistant Species Isolated from the Desert of Northwestern China.</title>
        <authorList>
            <person name="Zhou M."/>
            <person name="Chen W."/>
            <person name="Chen H."/>
            <person name="Wei G."/>
        </authorList>
    </citation>
    <scope>NUCLEOTIDE SEQUENCE [LARGE SCALE GENOMIC DNA]</scope>
    <source>
        <strain evidence="1 2">CCNWXJ12-2</strain>
    </source>
</reference>
<accession>H0I0F9</accession>
<sequence length="257" mass="27998">MDFAHARAPFLFNYVAPSLRILTDANGNPTGTQDLWLVCAPVPDSLLGPNMPKYRRMSPFGVPGIPVKLPYSIQIVDATIDFYPGDQVTLPAESLPPLNAQAMALKISLLFGFPCTNTDLVSAIIQHQTAAMLFAPIRWPVLPVTDLLCFTVDVFATGRLAVQSTPTGGPYPLQNIRLIVDGLELVDIAPKGLEGAIECYLTAMLRNYVLPQLVLGLQNLVISTLGMTLTPHLTLNLPNNPAIEQNELRVWLDVDVT</sequence>
<evidence type="ECO:0000313" key="1">
    <source>
        <dbReference type="EMBL" id="EHK53547.1"/>
    </source>
</evidence>
<gene>
    <name evidence="1" type="ORF">MAXJ12_29687</name>
</gene>
<evidence type="ECO:0000313" key="2">
    <source>
        <dbReference type="Proteomes" id="UP000003250"/>
    </source>
</evidence>
<keyword evidence="2" id="KW-1185">Reference proteome</keyword>
<dbReference type="Proteomes" id="UP000003250">
    <property type="component" value="Unassembled WGS sequence"/>
</dbReference>
<dbReference type="EMBL" id="AHAM01000264">
    <property type="protein sequence ID" value="EHK53547.1"/>
    <property type="molecule type" value="Genomic_DNA"/>
</dbReference>
<name>H0I0F9_9HYPH</name>
<protein>
    <submittedName>
        <fullName evidence="1">Uncharacterized protein</fullName>
    </submittedName>
</protein>
<dbReference type="PATRIC" id="fig|1107882.3.peg.5747"/>